<dbReference type="InterPro" id="IPR036375">
    <property type="entry name" value="Hemopexin-like_dom_sf"/>
</dbReference>
<feature type="region of interest" description="Disordered" evidence="17">
    <location>
        <begin position="1"/>
        <end position="34"/>
    </location>
</feature>
<dbReference type="PIRSF" id="PIRSF001191">
    <property type="entry name" value="Peptidase_M10A_matrix"/>
    <property type="match status" value="1"/>
</dbReference>
<dbReference type="Pfam" id="PF00045">
    <property type="entry name" value="Hemopexin"/>
    <property type="match status" value="2"/>
</dbReference>
<keyword evidence="2" id="KW-0645">Protease</keyword>
<proteinExistence type="inferred from homology"/>
<comment type="cofactor">
    <cofactor evidence="14">
        <name>Ca(2+)</name>
        <dbReference type="ChEBI" id="CHEBI:29108"/>
    </cofactor>
    <text evidence="14">Can bind about 5 Ca(2+) ions per subunit.</text>
</comment>
<evidence type="ECO:0000256" key="16">
    <source>
        <dbReference type="PROSITE-ProRule" id="PRU01011"/>
    </source>
</evidence>
<feature type="repeat" description="Hemopexin" evidence="16">
    <location>
        <begin position="438"/>
        <end position="485"/>
    </location>
</feature>
<dbReference type="PRINTS" id="PR00138">
    <property type="entry name" value="MATRIXIN"/>
</dbReference>
<feature type="binding site" evidence="14">
    <location>
        <position position="242"/>
    </location>
    <ligand>
        <name>Ca(2+)</name>
        <dbReference type="ChEBI" id="CHEBI:29108"/>
        <label>3</label>
    </ligand>
</feature>
<dbReference type="Gene3D" id="2.110.10.10">
    <property type="entry name" value="Hemopexin-like domain"/>
    <property type="match status" value="2"/>
</dbReference>
<feature type="binding site" evidence="14">
    <location>
        <position position="208"/>
    </location>
    <ligand>
        <name>Zn(2+)</name>
        <dbReference type="ChEBI" id="CHEBI:29105"/>
        <label>1</label>
    </ligand>
</feature>
<dbReference type="GO" id="GO:0005615">
    <property type="term" value="C:extracellular space"/>
    <property type="evidence" value="ECO:0007669"/>
    <property type="project" value="TreeGrafter"/>
</dbReference>
<evidence type="ECO:0000313" key="20">
    <source>
        <dbReference type="Proteomes" id="UP000762676"/>
    </source>
</evidence>
<organism evidence="19 20">
    <name type="scientific">Elysia marginata</name>
    <dbReference type="NCBI Taxonomy" id="1093978"/>
    <lineage>
        <taxon>Eukaryota</taxon>
        <taxon>Metazoa</taxon>
        <taxon>Spiralia</taxon>
        <taxon>Lophotrochozoa</taxon>
        <taxon>Mollusca</taxon>
        <taxon>Gastropoda</taxon>
        <taxon>Heterobranchia</taxon>
        <taxon>Euthyneura</taxon>
        <taxon>Panpulmonata</taxon>
        <taxon>Sacoglossa</taxon>
        <taxon>Placobranchoidea</taxon>
        <taxon>Plakobranchidae</taxon>
        <taxon>Elysia</taxon>
    </lineage>
</organism>
<dbReference type="PROSITE" id="PS00024">
    <property type="entry name" value="HEMOPEXIN"/>
    <property type="match status" value="1"/>
</dbReference>
<evidence type="ECO:0000256" key="11">
    <source>
        <dbReference type="ARBA" id="ARBA00023157"/>
    </source>
</evidence>
<dbReference type="InterPro" id="IPR000585">
    <property type="entry name" value="Hemopexin-like_dom"/>
</dbReference>
<dbReference type="Gene3D" id="3.40.390.10">
    <property type="entry name" value="Collagenase (Catalytic Domain)"/>
    <property type="match status" value="1"/>
</dbReference>
<dbReference type="SUPFAM" id="SSF55486">
    <property type="entry name" value="Metalloproteases ('zincins'), catalytic domain"/>
    <property type="match status" value="1"/>
</dbReference>
<dbReference type="InterPro" id="IPR024079">
    <property type="entry name" value="MetalloPept_cat_dom_sf"/>
</dbReference>
<protein>
    <submittedName>
        <fullName evidence="19">Matrix metalloproteinase 1</fullName>
    </submittedName>
</protein>
<dbReference type="GO" id="GO:0031012">
    <property type="term" value="C:extracellular matrix"/>
    <property type="evidence" value="ECO:0007669"/>
    <property type="project" value="InterPro"/>
</dbReference>
<dbReference type="InterPro" id="IPR033739">
    <property type="entry name" value="M10A_MMP"/>
</dbReference>
<accession>A0AAV4GJD9</accession>
<keyword evidence="7 13" id="KW-0862">Zinc</keyword>
<dbReference type="PANTHER" id="PTHR10201">
    <property type="entry name" value="MATRIX METALLOPROTEINASE"/>
    <property type="match status" value="1"/>
</dbReference>
<feature type="repeat" description="Hemopexin" evidence="16">
    <location>
        <begin position="486"/>
        <end position="533"/>
    </location>
</feature>
<evidence type="ECO:0000256" key="2">
    <source>
        <dbReference type="ARBA" id="ARBA00022670"/>
    </source>
</evidence>
<dbReference type="EMBL" id="BMAT01008473">
    <property type="protein sequence ID" value="GFR85837.1"/>
    <property type="molecule type" value="Genomic_DNA"/>
</dbReference>
<keyword evidence="20" id="KW-1185">Reference proteome</keyword>
<dbReference type="Pfam" id="PF00413">
    <property type="entry name" value="Peptidase_M10"/>
    <property type="match status" value="1"/>
</dbReference>
<evidence type="ECO:0000256" key="14">
    <source>
        <dbReference type="PIRSR" id="PIRSR621190-2"/>
    </source>
</evidence>
<feature type="active site" evidence="12">
    <location>
        <position position="263"/>
    </location>
</feature>
<feature type="binding site" evidence="13">
    <location>
        <position position="272"/>
    </location>
    <ligand>
        <name>Zn(2+)</name>
        <dbReference type="ChEBI" id="CHEBI:29105"/>
        <label>2</label>
        <note>catalytic</note>
    </ligand>
</feature>
<keyword evidence="5" id="KW-0677">Repeat</keyword>
<name>A0AAV4GJD9_9GAST</name>
<evidence type="ECO:0000256" key="3">
    <source>
        <dbReference type="ARBA" id="ARBA00022723"/>
    </source>
</evidence>
<gene>
    <name evidence="19" type="ORF">ElyMa_004184400</name>
</gene>
<evidence type="ECO:0000256" key="1">
    <source>
        <dbReference type="ARBA" id="ARBA00010370"/>
    </source>
</evidence>
<feature type="binding site" evidence="14">
    <location>
        <position position="206"/>
    </location>
    <ligand>
        <name>Zn(2+)</name>
        <dbReference type="ChEBI" id="CHEBI:29105"/>
        <label>1</label>
    </ligand>
</feature>
<evidence type="ECO:0000256" key="17">
    <source>
        <dbReference type="SAM" id="MobiDB-lite"/>
    </source>
</evidence>
<dbReference type="SMART" id="SM00120">
    <property type="entry name" value="HX"/>
    <property type="match status" value="4"/>
</dbReference>
<evidence type="ECO:0000256" key="12">
    <source>
        <dbReference type="PIRSR" id="PIRSR001191-1"/>
    </source>
</evidence>
<dbReference type="SUPFAM" id="SSF50923">
    <property type="entry name" value="Hemopexin-like domain"/>
    <property type="match status" value="1"/>
</dbReference>
<feature type="binding site" evidence="14">
    <location>
        <position position="223"/>
    </location>
    <ligand>
        <name>Zn(2+)</name>
        <dbReference type="ChEBI" id="CHEBI:29105"/>
        <label>1</label>
    </ligand>
</feature>
<dbReference type="CDD" id="cd04278">
    <property type="entry name" value="ZnMc_MMP"/>
    <property type="match status" value="1"/>
</dbReference>
<dbReference type="CDD" id="cd00094">
    <property type="entry name" value="HX"/>
    <property type="match status" value="1"/>
</dbReference>
<comment type="similarity">
    <text evidence="1">Belongs to the peptidase M10A family.</text>
</comment>
<feature type="domain" description="Peptidase metallopeptidase" evidence="18">
    <location>
        <begin position="151"/>
        <end position="307"/>
    </location>
</feature>
<dbReference type="InterPro" id="IPR006026">
    <property type="entry name" value="Peptidase_Metallo"/>
</dbReference>
<dbReference type="Proteomes" id="UP000762676">
    <property type="component" value="Unassembled WGS sequence"/>
</dbReference>
<evidence type="ECO:0000256" key="7">
    <source>
        <dbReference type="ARBA" id="ARBA00022833"/>
    </source>
</evidence>
<evidence type="ECO:0000256" key="9">
    <source>
        <dbReference type="ARBA" id="ARBA00023049"/>
    </source>
</evidence>
<evidence type="ECO:0000256" key="15">
    <source>
        <dbReference type="PIRSR" id="PIRSR621190-4"/>
    </source>
</evidence>
<feature type="binding site" evidence="14">
    <location>
        <position position="490"/>
    </location>
    <ligand>
        <name>Ca(2+)</name>
        <dbReference type="ChEBI" id="CHEBI:29108"/>
        <label>4</label>
    </ligand>
</feature>
<feature type="binding site" evidence="14">
    <location>
        <position position="237"/>
    </location>
    <ligand>
        <name>Zn(2+)</name>
        <dbReference type="ChEBI" id="CHEBI:29105"/>
        <label>1</label>
    </ligand>
</feature>
<dbReference type="GO" id="GO:0030198">
    <property type="term" value="P:extracellular matrix organization"/>
    <property type="evidence" value="ECO:0007669"/>
    <property type="project" value="TreeGrafter"/>
</dbReference>
<dbReference type="SMART" id="SM00235">
    <property type="entry name" value="ZnMc"/>
    <property type="match status" value="1"/>
</dbReference>
<feature type="binding site" evidence="14">
    <location>
        <position position="239"/>
    </location>
    <ligand>
        <name>Ca(2+)</name>
        <dbReference type="ChEBI" id="CHEBI:29108"/>
        <label>3</label>
    </ligand>
</feature>
<dbReference type="PANTHER" id="PTHR10201:SF294">
    <property type="entry name" value="MATRIX METALLOPROTEINASE 16"/>
    <property type="match status" value="1"/>
</dbReference>
<keyword evidence="11" id="KW-1015">Disulfide bond</keyword>
<dbReference type="InterPro" id="IPR018486">
    <property type="entry name" value="Hemopexin_CS"/>
</dbReference>
<dbReference type="AlphaFoldDB" id="A0AAV4GJD9"/>
<feature type="binding site" evidence="14">
    <location>
        <position position="216"/>
    </location>
    <ligand>
        <name>Ca(2+)</name>
        <dbReference type="ChEBI" id="CHEBI:29108"/>
        <label>3</label>
    </ligand>
</feature>
<dbReference type="PROSITE" id="PS51642">
    <property type="entry name" value="HEMOPEXIN_2"/>
    <property type="match status" value="3"/>
</dbReference>
<evidence type="ECO:0000256" key="5">
    <source>
        <dbReference type="ARBA" id="ARBA00022737"/>
    </source>
</evidence>
<sequence>MREKKGGFGKDLGKRKEEEKRGEGNNKRVAKRSREHMERIREEFLHHLGYLDNGHGLYIHTRAERRRAISLYQRENGLLQTGKIDRKTWQLMKTPRCAVPDRGTMAVAPSPWLHADDNHGGGPTRRRRAASGGNRIKSTSVDSYSHKWIIPHLKWKASRLAYTLPVDAQKAVFSEAFRRWSQPSNIVVSETGWDPEIDINFGRREHGDGWSNAFDGKGMLLAHAFPPGDVDISGDIHFDSDEAWAIGVNDSETRDLMMIAMHEAGHALGLLHSKKKNDIMYPVYLDYNPNPQLSRGDIFKLQKLYGKKPGFKMPPRKFWRQELRRKYRGRRFRVDKSLPRSCRTKFNAVVLGPNKIGYIFVRKQVYVIDNDGAQPGYPVHVGHVFPGAPINPALAFYVPETDKFYFFKKNRFWRFSFENRTLDDGYPMESKSLFWRKPKAVLAYRDSRGRTTVYFFGGKYTWRWNYMSEKMNGRYHLTTNFWRGLPTKLDAAVEWMDGYYYFFQHNKYFKVSKMTKTVMRGYPLFKSPAWLGGACGFEPK</sequence>
<feature type="binding site" evidence="14">
    <location>
        <position position="235"/>
    </location>
    <ligand>
        <name>Ca(2+)</name>
        <dbReference type="ChEBI" id="CHEBI:29108"/>
        <label>2</label>
    </ligand>
</feature>
<feature type="binding site" evidence="14">
    <location>
        <position position="280"/>
    </location>
    <ligand>
        <name>Zn(2+)</name>
        <dbReference type="ChEBI" id="CHEBI:29105"/>
        <label>2</label>
        <note>catalytic</note>
    </ligand>
</feature>
<evidence type="ECO:0000256" key="6">
    <source>
        <dbReference type="ARBA" id="ARBA00022801"/>
    </source>
</evidence>
<dbReference type="InterPro" id="IPR018487">
    <property type="entry name" value="Hemopexin-like_repeat"/>
</dbReference>
<feature type="binding site" evidence="13">
    <location>
        <position position="262"/>
    </location>
    <ligand>
        <name>Zn(2+)</name>
        <dbReference type="ChEBI" id="CHEBI:29105"/>
        <label>2</label>
        <note>catalytic</note>
    </ligand>
</feature>
<feature type="binding site" evidence="14">
    <location>
        <position position="395"/>
    </location>
    <ligand>
        <name>Ca(2+)</name>
        <dbReference type="ChEBI" id="CHEBI:29108"/>
        <label>5</label>
    </ligand>
</feature>
<dbReference type="InterPro" id="IPR036365">
    <property type="entry name" value="PGBD-like_sf"/>
</dbReference>
<feature type="binding site" evidence="14">
    <location>
        <position position="220"/>
    </location>
    <ligand>
        <name>Ca(2+)</name>
        <dbReference type="ChEBI" id="CHEBI:29108"/>
        <label>3</label>
    </ligand>
</feature>
<evidence type="ECO:0000256" key="13">
    <source>
        <dbReference type="PIRSR" id="PIRSR001191-2"/>
    </source>
</evidence>
<dbReference type="GO" id="GO:0004222">
    <property type="term" value="F:metalloendopeptidase activity"/>
    <property type="evidence" value="ECO:0007669"/>
    <property type="project" value="InterPro"/>
</dbReference>
<feature type="binding site" evidence="13">
    <location>
        <position position="266"/>
    </location>
    <ligand>
        <name>Zn(2+)</name>
        <dbReference type="ChEBI" id="CHEBI:29105"/>
        <label>2</label>
        <note>catalytic</note>
    </ligand>
</feature>
<feature type="repeat" description="Hemopexin" evidence="16">
    <location>
        <begin position="389"/>
        <end position="437"/>
    </location>
</feature>
<feature type="binding site" evidence="14">
    <location>
        <position position="242"/>
    </location>
    <ligand>
        <name>Ca(2+)</name>
        <dbReference type="ChEBI" id="CHEBI:29108"/>
        <label>1</label>
    </ligand>
</feature>
<reference evidence="19 20" key="1">
    <citation type="journal article" date="2021" name="Elife">
        <title>Chloroplast acquisition without the gene transfer in kleptoplastic sea slugs, Plakobranchus ocellatus.</title>
        <authorList>
            <person name="Maeda T."/>
            <person name="Takahashi S."/>
            <person name="Yoshida T."/>
            <person name="Shimamura S."/>
            <person name="Takaki Y."/>
            <person name="Nagai Y."/>
            <person name="Toyoda A."/>
            <person name="Suzuki Y."/>
            <person name="Arimoto A."/>
            <person name="Ishii H."/>
            <person name="Satoh N."/>
            <person name="Nishiyama T."/>
            <person name="Hasebe M."/>
            <person name="Maruyama T."/>
            <person name="Minagawa J."/>
            <person name="Obokata J."/>
            <person name="Shigenobu S."/>
        </authorList>
    </citation>
    <scope>NUCLEOTIDE SEQUENCE [LARGE SCALE GENOMIC DNA]</scope>
</reference>
<evidence type="ECO:0000256" key="10">
    <source>
        <dbReference type="ARBA" id="ARBA00023145"/>
    </source>
</evidence>
<feature type="modified residue" description="Phosphotyrosine; by PKDCC" evidence="15">
    <location>
        <position position="426"/>
    </location>
</feature>
<dbReference type="SUPFAM" id="SSF47090">
    <property type="entry name" value="PGBD-like"/>
    <property type="match status" value="1"/>
</dbReference>
<feature type="region of interest" description="Disordered" evidence="17">
    <location>
        <begin position="111"/>
        <end position="139"/>
    </location>
</feature>
<keyword evidence="6" id="KW-0378">Hydrolase</keyword>
<comment type="caution">
    <text evidence="19">The sequence shown here is derived from an EMBL/GenBank/DDBJ whole genome shotgun (WGS) entry which is preliminary data.</text>
</comment>
<keyword evidence="10" id="KW-0865">Zymogen</keyword>
<dbReference type="GO" id="GO:0006508">
    <property type="term" value="P:proteolysis"/>
    <property type="evidence" value="ECO:0007669"/>
    <property type="project" value="UniProtKB-KW"/>
</dbReference>
<feature type="compositionally biased region" description="Basic and acidic residues" evidence="17">
    <location>
        <begin position="1"/>
        <end position="26"/>
    </location>
</feature>
<keyword evidence="4" id="KW-0732">Signal</keyword>
<keyword evidence="9 19" id="KW-0482">Metalloprotease</keyword>
<dbReference type="GO" id="GO:0008270">
    <property type="term" value="F:zinc ion binding"/>
    <property type="evidence" value="ECO:0007669"/>
    <property type="project" value="InterPro"/>
</dbReference>
<feature type="binding site" evidence="14">
    <location>
        <position position="215"/>
    </location>
    <ligand>
        <name>Ca(2+)</name>
        <dbReference type="ChEBI" id="CHEBI:29108"/>
        <label>3</label>
    </ligand>
</feature>
<evidence type="ECO:0000256" key="4">
    <source>
        <dbReference type="ARBA" id="ARBA00022729"/>
    </source>
</evidence>
<dbReference type="InterPro" id="IPR001818">
    <property type="entry name" value="Pept_M10_metallopeptidase"/>
</dbReference>
<keyword evidence="3 13" id="KW-0479">Metal-binding</keyword>
<evidence type="ECO:0000313" key="19">
    <source>
        <dbReference type="EMBL" id="GFR85837.1"/>
    </source>
</evidence>
<dbReference type="InterPro" id="IPR021190">
    <property type="entry name" value="Pept_M10A"/>
</dbReference>
<dbReference type="GO" id="GO:0030574">
    <property type="term" value="P:collagen catabolic process"/>
    <property type="evidence" value="ECO:0007669"/>
    <property type="project" value="TreeGrafter"/>
</dbReference>
<keyword evidence="8 14" id="KW-0106">Calcium</keyword>
<comment type="cofactor">
    <cofactor evidence="14">
        <name>Zn(2+)</name>
        <dbReference type="ChEBI" id="CHEBI:29105"/>
    </cofactor>
    <text evidence="14">Binds 2 Zn(2+) ions per subunit.</text>
</comment>
<evidence type="ECO:0000256" key="8">
    <source>
        <dbReference type="ARBA" id="ARBA00022837"/>
    </source>
</evidence>
<feature type="binding site" description="in inhibited form" evidence="14">
    <location>
        <position position="97"/>
    </location>
    <ligand>
        <name>Zn(2+)</name>
        <dbReference type="ChEBI" id="CHEBI:29105"/>
        <label>2</label>
        <note>catalytic</note>
    </ligand>
</feature>
<evidence type="ECO:0000259" key="18">
    <source>
        <dbReference type="SMART" id="SM00235"/>
    </source>
</evidence>